<proteinExistence type="predicted"/>
<gene>
    <name evidence="4" type="ORF">S12H4_18575</name>
</gene>
<feature type="domain" description="Glycosyl transferase family 3 N-terminal" evidence="3">
    <location>
        <begin position="11"/>
        <end position="64"/>
    </location>
</feature>
<keyword evidence="2" id="KW-0808">Transferase</keyword>
<reference evidence="4" key="1">
    <citation type="journal article" date="2014" name="Front. Microbiol.">
        <title>High frequency of phylogenetically diverse reductive dehalogenase-homologous genes in deep subseafloor sedimentary metagenomes.</title>
        <authorList>
            <person name="Kawai M."/>
            <person name="Futagami T."/>
            <person name="Toyoda A."/>
            <person name="Takaki Y."/>
            <person name="Nishi S."/>
            <person name="Hori S."/>
            <person name="Arai W."/>
            <person name="Tsubouchi T."/>
            <person name="Morono Y."/>
            <person name="Uchiyama I."/>
            <person name="Ito T."/>
            <person name="Fujiyama A."/>
            <person name="Inagaki F."/>
            <person name="Takami H."/>
        </authorList>
    </citation>
    <scope>NUCLEOTIDE SEQUENCE</scope>
    <source>
        <strain evidence="4">Expedition CK06-06</strain>
    </source>
</reference>
<accession>X1SPN8</accession>
<evidence type="ECO:0000256" key="1">
    <source>
        <dbReference type="ARBA" id="ARBA00022676"/>
    </source>
</evidence>
<dbReference type="EMBL" id="BARW01009189">
    <property type="protein sequence ID" value="GAI77325.1"/>
    <property type="molecule type" value="Genomic_DNA"/>
</dbReference>
<evidence type="ECO:0000256" key="2">
    <source>
        <dbReference type="ARBA" id="ARBA00022679"/>
    </source>
</evidence>
<dbReference type="AlphaFoldDB" id="X1SPN8"/>
<comment type="caution">
    <text evidence="4">The sequence shown here is derived from an EMBL/GenBank/DDBJ whole genome shotgun (WGS) entry which is preliminary data.</text>
</comment>
<organism evidence="4">
    <name type="scientific">marine sediment metagenome</name>
    <dbReference type="NCBI Taxonomy" id="412755"/>
    <lineage>
        <taxon>unclassified sequences</taxon>
        <taxon>metagenomes</taxon>
        <taxon>ecological metagenomes</taxon>
    </lineage>
</organism>
<name>X1SPN8_9ZZZZ</name>
<dbReference type="Pfam" id="PF02885">
    <property type="entry name" value="Glycos_trans_3N"/>
    <property type="match status" value="1"/>
</dbReference>
<protein>
    <recommendedName>
        <fullName evidence="3">Glycosyl transferase family 3 N-terminal domain-containing protein</fullName>
    </recommendedName>
</protein>
<sequence length="94" mass="10386">MNVKQMLAKFDKNIRLSIDEAESLMDYIMTSATDKEIKIFLTRMNPKEVTAEELAGMAISMKKSMISINPKVKGHLHDCCGTGGGGIVINKQEP</sequence>
<evidence type="ECO:0000313" key="4">
    <source>
        <dbReference type="EMBL" id="GAI77325.1"/>
    </source>
</evidence>
<dbReference type="InterPro" id="IPR036320">
    <property type="entry name" value="Glycosyl_Trfase_fam3_N_dom_sf"/>
</dbReference>
<evidence type="ECO:0000259" key="3">
    <source>
        <dbReference type="Pfam" id="PF02885"/>
    </source>
</evidence>
<dbReference type="SUPFAM" id="SSF47648">
    <property type="entry name" value="Nucleoside phosphorylase/phosphoribosyltransferase N-terminal domain"/>
    <property type="match status" value="1"/>
</dbReference>
<keyword evidence="1" id="KW-0328">Glycosyltransferase</keyword>
<dbReference type="GO" id="GO:0016757">
    <property type="term" value="F:glycosyltransferase activity"/>
    <property type="evidence" value="ECO:0007669"/>
    <property type="project" value="UniProtKB-KW"/>
</dbReference>
<dbReference type="Gene3D" id="1.20.970.10">
    <property type="entry name" value="Transferase, Pyrimidine Nucleoside Phosphorylase, Chain C"/>
    <property type="match status" value="1"/>
</dbReference>
<dbReference type="InterPro" id="IPR017459">
    <property type="entry name" value="Glycosyl_Trfase_fam3_N_dom"/>
</dbReference>